<comment type="similarity">
    <text evidence="7">Belongs to the cytochrome P450 family.</text>
</comment>
<keyword evidence="6 7" id="KW-0349">Heme</keyword>
<evidence type="ECO:0000256" key="1">
    <source>
        <dbReference type="ARBA" id="ARBA00004167"/>
    </source>
</evidence>
<keyword evidence="4" id="KW-1133">Transmembrane helix</keyword>
<dbReference type="GO" id="GO:0004497">
    <property type="term" value="F:monooxygenase activity"/>
    <property type="evidence" value="ECO:0007669"/>
    <property type="project" value="UniProtKB-KW"/>
</dbReference>
<dbReference type="InterPro" id="IPR017972">
    <property type="entry name" value="Cyt_P450_CS"/>
</dbReference>
<dbReference type="EMBL" id="QEFC01002446">
    <property type="protein sequence ID" value="KAE9452150.1"/>
    <property type="molecule type" value="Genomic_DNA"/>
</dbReference>
<reference evidence="8 9" key="1">
    <citation type="journal article" date="2019" name="Genome Biol. Evol.">
        <title>The Rhododendron genome and chromosomal organization provide insight into shared whole-genome duplications across the heath family (Ericaceae).</title>
        <authorList>
            <person name="Soza V.L."/>
            <person name="Lindsley D."/>
            <person name="Waalkes A."/>
            <person name="Ramage E."/>
            <person name="Patwardhan R.P."/>
            <person name="Burton J.N."/>
            <person name="Adey A."/>
            <person name="Kumar A."/>
            <person name="Qiu R."/>
            <person name="Shendure J."/>
            <person name="Hall B."/>
        </authorList>
    </citation>
    <scope>NUCLEOTIDE SEQUENCE [LARGE SCALE GENOMIC DNA]</scope>
    <source>
        <strain evidence="8">RSF 1966-606</strain>
    </source>
</reference>
<keyword evidence="2" id="KW-0812">Transmembrane</keyword>
<accession>A0A6A4L227</accession>
<dbReference type="PANTHER" id="PTHR24286:SF305">
    <property type="entry name" value="CYTOCHROME P450 708A2"/>
    <property type="match status" value="1"/>
</dbReference>
<feature type="binding site" description="axial binding residue" evidence="6">
    <location>
        <position position="403"/>
    </location>
    <ligand>
        <name>heme</name>
        <dbReference type="ChEBI" id="CHEBI:30413"/>
    </ligand>
    <ligandPart>
        <name>Fe</name>
        <dbReference type="ChEBI" id="CHEBI:18248"/>
    </ligandPart>
</feature>
<keyword evidence="7" id="KW-0503">Monooxygenase</keyword>
<evidence type="ECO:0000256" key="3">
    <source>
        <dbReference type="ARBA" id="ARBA00022723"/>
    </source>
</evidence>
<keyword evidence="3 6" id="KW-0479">Metal-binding</keyword>
<evidence type="ECO:0000256" key="6">
    <source>
        <dbReference type="PIRSR" id="PIRSR602403-1"/>
    </source>
</evidence>
<dbReference type="SUPFAM" id="SSF48264">
    <property type="entry name" value="Cytochrome P450"/>
    <property type="match status" value="1"/>
</dbReference>
<dbReference type="GO" id="GO:0016705">
    <property type="term" value="F:oxidoreductase activity, acting on paired donors, with incorporation or reduction of molecular oxygen"/>
    <property type="evidence" value="ECO:0007669"/>
    <property type="project" value="InterPro"/>
</dbReference>
<evidence type="ECO:0008006" key="10">
    <source>
        <dbReference type="Google" id="ProtNLM"/>
    </source>
</evidence>
<evidence type="ECO:0000256" key="7">
    <source>
        <dbReference type="RuleBase" id="RU000461"/>
    </source>
</evidence>
<dbReference type="GO" id="GO:0005506">
    <property type="term" value="F:iron ion binding"/>
    <property type="evidence" value="ECO:0007669"/>
    <property type="project" value="InterPro"/>
</dbReference>
<dbReference type="GO" id="GO:0016020">
    <property type="term" value="C:membrane"/>
    <property type="evidence" value="ECO:0007669"/>
    <property type="project" value="UniProtKB-SubCell"/>
</dbReference>
<keyword evidence="7" id="KW-0560">Oxidoreductase</keyword>
<dbReference type="GO" id="GO:0020037">
    <property type="term" value="F:heme binding"/>
    <property type="evidence" value="ECO:0007669"/>
    <property type="project" value="InterPro"/>
</dbReference>
<keyword evidence="9" id="KW-1185">Reference proteome</keyword>
<dbReference type="Pfam" id="PF00067">
    <property type="entry name" value="p450"/>
    <property type="match status" value="1"/>
</dbReference>
<dbReference type="PROSITE" id="PS00086">
    <property type="entry name" value="CYTOCHROME_P450"/>
    <property type="match status" value="1"/>
</dbReference>
<dbReference type="AlphaFoldDB" id="A0A6A4L227"/>
<dbReference type="GO" id="GO:0016132">
    <property type="term" value="P:brassinosteroid biosynthetic process"/>
    <property type="evidence" value="ECO:0007669"/>
    <property type="project" value="TreeGrafter"/>
</dbReference>
<dbReference type="Gene3D" id="1.10.630.10">
    <property type="entry name" value="Cytochrome P450"/>
    <property type="match status" value="1"/>
</dbReference>
<proteinExistence type="inferred from homology"/>
<dbReference type="OrthoDB" id="1372046at2759"/>
<sequence>MWSVVALCLVAVVTIFITHWVHNWRNPKCSNGVLPPGSMGLPIIGETLHLLIPSRSLDLHPFIKKRIQRYGPLFRTSLAGRPVIISTDPEVNNYIFSQEGRSVELWYLDTFAKLFNMDGESKTTGFGAVHRYVRSILLNHFGTESLKGKLLLQIEQMIQTTLRSWSTQESIELKDAVGTMVFDFTAKHMIGYDPKTSPDKLRENYANILQGLMSFPLNIPGTAFHKCLKAQKKIINMIRNKLKEKRGAPERSEGDLLDQAMRDMSSEKFLTEEFIVHFIFGVLFASFESLSSVITLALKLLSEHPEVLNELRVSTTTADLVINESLRLANITPGFLRRATKDVQVNGYTIPAGWTIMAALSAQQLNPNTYIDPLAFNPHRWKELDSSVISKNFTPFGGGMRQCAGADFTRAFMASFFHVLVIKFR</sequence>
<evidence type="ECO:0000256" key="4">
    <source>
        <dbReference type="ARBA" id="ARBA00022989"/>
    </source>
</evidence>
<comment type="caution">
    <text evidence="8">The sequence shown here is derived from an EMBL/GenBank/DDBJ whole genome shotgun (WGS) entry which is preliminary data.</text>
</comment>
<keyword evidence="5 6" id="KW-0408">Iron</keyword>
<keyword evidence="4" id="KW-0472">Membrane</keyword>
<organism evidence="8 9">
    <name type="scientific">Rhododendron williamsianum</name>
    <dbReference type="NCBI Taxonomy" id="262921"/>
    <lineage>
        <taxon>Eukaryota</taxon>
        <taxon>Viridiplantae</taxon>
        <taxon>Streptophyta</taxon>
        <taxon>Embryophyta</taxon>
        <taxon>Tracheophyta</taxon>
        <taxon>Spermatophyta</taxon>
        <taxon>Magnoliopsida</taxon>
        <taxon>eudicotyledons</taxon>
        <taxon>Gunneridae</taxon>
        <taxon>Pentapetalae</taxon>
        <taxon>asterids</taxon>
        <taxon>Ericales</taxon>
        <taxon>Ericaceae</taxon>
        <taxon>Ericoideae</taxon>
        <taxon>Rhodoreae</taxon>
        <taxon>Rhododendron</taxon>
    </lineage>
</organism>
<evidence type="ECO:0000313" key="9">
    <source>
        <dbReference type="Proteomes" id="UP000428333"/>
    </source>
</evidence>
<evidence type="ECO:0000313" key="8">
    <source>
        <dbReference type="EMBL" id="KAE9452150.1"/>
    </source>
</evidence>
<dbReference type="PRINTS" id="PR00465">
    <property type="entry name" value="EP450IV"/>
</dbReference>
<dbReference type="GO" id="GO:0010268">
    <property type="term" value="P:brassinosteroid homeostasis"/>
    <property type="evidence" value="ECO:0007669"/>
    <property type="project" value="TreeGrafter"/>
</dbReference>
<dbReference type="InterPro" id="IPR001128">
    <property type="entry name" value="Cyt_P450"/>
</dbReference>
<name>A0A6A4L227_9ERIC</name>
<dbReference type="InterPro" id="IPR002403">
    <property type="entry name" value="Cyt_P450_E_grp-IV"/>
</dbReference>
<dbReference type="InterPro" id="IPR036396">
    <property type="entry name" value="Cyt_P450_sf"/>
</dbReference>
<dbReference type="Proteomes" id="UP000428333">
    <property type="component" value="Linkage Group LG09"/>
</dbReference>
<comment type="cofactor">
    <cofactor evidence="6">
        <name>heme</name>
        <dbReference type="ChEBI" id="CHEBI:30413"/>
    </cofactor>
</comment>
<dbReference type="PANTHER" id="PTHR24286">
    <property type="entry name" value="CYTOCHROME P450 26"/>
    <property type="match status" value="1"/>
</dbReference>
<evidence type="ECO:0000256" key="5">
    <source>
        <dbReference type="ARBA" id="ARBA00023004"/>
    </source>
</evidence>
<gene>
    <name evidence="8" type="ORF">C3L33_15950</name>
</gene>
<protein>
    <recommendedName>
        <fullName evidence="10">Cytochrome P450 87A3-like</fullName>
    </recommendedName>
</protein>
<feature type="non-terminal residue" evidence="8">
    <location>
        <position position="1"/>
    </location>
</feature>
<dbReference type="GO" id="GO:0016125">
    <property type="term" value="P:sterol metabolic process"/>
    <property type="evidence" value="ECO:0007669"/>
    <property type="project" value="TreeGrafter"/>
</dbReference>
<comment type="subcellular location">
    <subcellularLocation>
        <location evidence="1">Membrane</location>
        <topology evidence="1">Single-pass membrane protein</topology>
    </subcellularLocation>
</comment>
<evidence type="ECO:0000256" key="2">
    <source>
        <dbReference type="ARBA" id="ARBA00022692"/>
    </source>
</evidence>